<dbReference type="HOGENOM" id="CLU_026936_1_0_1"/>
<proteinExistence type="predicted"/>
<keyword evidence="5" id="KW-1185">Reference proteome</keyword>
<gene>
    <name evidence="4" type="ORF">DACRYDRAFT_18227</name>
</gene>
<dbReference type="EMBL" id="JH795874">
    <property type="protein sequence ID" value="EJT98147.1"/>
    <property type="molecule type" value="Genomic_DNA"/>
</dbReference>
<evidence type="ECO:0000313" key="4">
    <source>
        <dbReference type="EMBL" id="EJT98147.1"/>
    </source>
</evidence>
<dbReference type="PANTHER" id="PTHR12661">
    <property type="entry name" value="PETER PAN-RELATED"/>
    <property type="match status" value="1"/>
</dbReference>
<sequence>MARRRKHRTHDKGAAPDADDASTPKSFIIKHGQVGSSLSGLVRDMRKVMEPNTASRLRERTRNKLKDYLTLAPALSVSHLLLFTLSERSPYLRIVRTPSGPTATFRIERYSTMADLRSGKRKPRGEGTEYRTSPLMVLSQFPQEPPNGLVAKLLQSLFPPLSPLSLKPSSARRVVLLSYDAETGTIQLRHYLISIRSYGVSRRVRKVLKPGLDLGNVKDVADWVLGEEGYESASSAGSEGEEMDLPVLAALGGRTRKGEGSVREGSTQGDRKRAVKLEEVGPRMELRLVKITEGVPGKEGGVIFHEFGTRSSVLFWSECLY</sequence>
<feature type="domain" description="Brix" evidence="3">
    <location>
        <begin position="24"/>
        <end position="297"/>
    </location>
</feature>
<keyword evidence="2" id="KW-0472">Membrane</keyword>
<dbReference type="OMA" id="KRTHAQI"/>
<accession>M5G315</accession>
<dbReference type="SMART" id="SM00879">
    <property type="entry name" value="Brix"/>
    <property type="match status" value="1"/>
</dbReference>
<dbReference type="Proteomes" id="UP000030653">
    <property type="component" value="Unassembled WGS sequence"/>
</dbReference>
<reference evidence="4 5" key="1">
    <citation type="journal article" date="2012" name="Science">
        <title>The Paleozoic origin of enzymatic lignin decomposition reconstructed from 31 fungal genomes.</title>
        <authorList>
            <person name="Floudas D."/>
            <person name="Binder M."/>
            <person name="Riley R."/>
            <person name="Barry K."/>
            <person name="Blanchette R.A."/>
            <person name="Henrissat B."/>
            <person name="Martinez A.T."/>
            <person name="Otillar R."/>
            <person name="Spatafora J.W."/>
            <person name="Yadav J.S."/>
            <person name="Aerts A."/>
            <person name="Benoit I."/>
            <person name="Boyd A."/>
            <person name="Carlson A."/>
            <person name="Copeland A."/>
            <person name="Coutinho P.M."/>
            <person name="de Vries R.P."/>
            <person name="Ferreira P."/>
            <person name="Findley K."/>
            <person name="Foster B."/>
            <person name="Gaskell J."/>
            <person name="Glotzer D."/>
            <person name="Gorecki P."/>
            <person name="Heitman J."/>
            <person name="Hesse C."/>
            <person name="Hori C."/>
            <person name="Igarashi K."/>
            <person name="Jurgens J.A."/>
            <person name="Kallen N."/>
            <person name="Kersten P."/>
            <person name="Kohler A."/>
            <person name="Kuees U."/>
            <person name="Kumar T.K.A."/>
            <person name="Kuo A."/>
            <person name="LaButti K."/>
            <person name="Larrondo L.F."/>
            <person name="Lindquist E."/>
            <person name="Ling A."/>
            <person name="Lombard V."/>
            <person name="Lucas S."/>
            <person name="Lundell T."/>
            <person name="Martin R."/>
            <person name="McLaughlin D.J."/>
            <person name="Morgenstern I."/>
            <person name="Morin E."/>
            <person name="Murat C."/>
            <person name="Nagy L.G."/>
            <person name="Nolan M."/>
            <person name="Ohm R.A."/>
            <person name="Patyshakuliyeva A."/>
            <person name="Rokas A."/>
            <person name="Ruiz-Duenas F.J."/>
            <person name="Sabat G."/>
            <person name="Salamov A."/>
            <person name="Samejima M."/>
            <person name="Schmutz J."/>
            <person name="Slot J.C."/>
            <person name="St John F."/>
            <person name="Stenlid J."/>
            <person name="Sun H."/>
            <person name="Sun S."/>
            <person name="Syed K."/>
            <person name="Tsang A."/>
            <person name="Wiebenga A."/>
            <person name="Young D."/>
            <person name="Pisabarro A."/>
            <person name="Eastwood D.C."/>
            <person name="Martin F."/>
            <person name="Cullen D."/>
            <person name="Grigoriev I.V."/>
            <person name="Hibbett D.S."/>
        </authorList>
    </citation>
    <scope>NUCLEOTIDE SEQUENCE [LARGE SCALE GENOMIC DNA]</scope>
    <source>
        <strain evidence="4 5">DJM-731 SS1</strain>
    </source>
</reference>
<dbReference type="GO" id="GO:0019843">
    <property type="term" value="F:rRNA binding"/>
    <property type="evidence" value="ECO:0007669"/>
    <property type="project" value="InterPro"/>
</dbReference>
<organism evidence="4 5">
    <name type="scientific">Dacryopinax primogenitus (strain DJM 731)</name>
    <name type="common">Brown rot fungus</name>
    <dbReference type="NCBI Taxonomy" id="1858805"/>
    <lineage>
        <taxon>Eukaryota</taxon>
        <taxon>Fungi</taxon>
        <taxon>Dikarya</taxon>
        <taxon>Basidiomycota</taxon>
        <taxon>Agaricomycotina</taxon>
        <taxon>Dacrymycetes</taxon>
        <taxon>Dacrymycetales</taxon>
        <taxon>Dacrymycetaceae</taxon>
        <taxon>Dacryopinax</taxon>
    </lineage>
</organism>
<dbReference type="GO" id="GO:0000027">
    <property type="term" value="P:ribosomal large subunit assembly"/>
    <property type="evidence" value="ECO:0007669"/>
    <property type="project" value="TreeGrafter"/>
</dbReference>
<name>M5G315_DACPD</name>
<dbReference type="PANTHER" id="PTHR12661:SF5">
    <property type="entry name" value="SUPPRESSOR OF SWI4 1 HOMOLOG"/>
    <property type="match status" value="1"/>
</dbReference>
<protein>
    <submittedName>
        <fullName evidence="4">Brix-domain-containing protein</fullName>
    </submittedName>
</protein>
<evidence type="ECO:0000256" key="1">
    <source>
        <dbReference type="SAM" id="MobiDB-lite"/>
    </source>
</evidence>
<feature type="compositionally biased region" description="Basic residues" evidence="1">
    <location>
        <begin position="1"/>
        <end position="10"/>
    </location>
</feature>
<feature type="region of interest" description="Disordered" evidence="1">
    <location>
        <begin position="1"/>
        <end position="26"/>
    </location>
</feature>
<evidence type="ECO:0000259" key="3">
    <source>
        <dbReference type="PROSITE" id="PS50833"/>
    </source>
</evidence>
<evidence type="ECO:0000256" key="2">
    <source>
        <dbReference type="SAM" id="Phobius"/>
    </source>
</evidence>
<dbReference type="InterPro" id="IPR007109">
    <property type="entry name" value="Brix"/>
</dbReference>
<dbReference type="GO" id="GO:0030687">
    <property type="term" value="C:preribosome, large subunit precursor"/>
    <property type="evidence" value="ECO:0007669"/>
    <property type="project" value="TreeGrafter"/>
</dbReference>
<dbReference type="OrthoDB" id="10261452at2759"/>
<evidence type="ECO:0000313" key="5">
    <source>
        <dbReference type="Proteomes" id="UP000030653"/>
    </source>
</evidence>
<dbReference type="Pfam" id="PF04427">
    <property type="entry name" value="Brix"/>
    <property type="match status" value="1"/>
</dbReference>
<feature type="transmembrane region" description="Helical" evidence="2">
    <location>
        <begin position="68"/>
        <end position="86"/>
    </location>
</feature>
<dbReference type="AlphaFoldDB" id="M5G315"/>
<dbReference type="RefSeq" id="XP_040625045.1">
    <property type="nucleotide sequence ID" value="XM_040771345.1"/>
</dbReference>
<dbReference type="InterPro" id="IPR045112">
    <property type="entry name" value="PPAN-like"/>
</dbReference>
<dbReference type="GeneID" id="63686407"/>
<keyword evidence="2" id="KW-0812">Transmembrane</keyword>
<dbReference type="STRING" id="1858805.M5G315"/>
<dbReference type="GO" id="GO:0006364">
    <property type="term" value="P:rRNA processing"/>
    <property type="evidence" value="ECO:0007669"/>
    <property type="project" value="InterPro"/>
</dbReference>
<dbReference type="PROSITE" id="PS50833">
    <property type="entry name" value="BRIX"/>
    <property type="match status" value="1"/>
</dbReference>
<keyword evidence="2" id="KW-1133">Transmembrane helix</keyword>